<name>A0ABR2UXR1_9PEZI</name>
<reference evidence="2 3" key="1">
    <citation type="journal article" date="2024" name="J. Plant Pathol.">
        <title>Sequence and assembly of the genome of Seiridium unicorne, isolate CBS 538.82, causal agent of cypress canker disease.</title>
        <authorList>
            <person name="Scali E."/>
            <person name="Rocca G.D."/>
            <person name="Danti R."/>
            <person name="Garbelotto M."/>
            <person name="Barberini S."/>
            <person name="Baroncelli R."/>
            <person name="Emiliani G."/>
        </authorList>
    </citation>
    <scope>NUCLEOTIDE SEQUENCE [LARGE SCALE GENOMIC DNA]</scope>
    <source>
        <strain evidence="2 3">BM-138-508</strain>
    </source>
</reference>
<dbReference type="InterPro" id="IPR046676">
    <property type="entry name" value="DUF6546"/>
</dbReference>
<keyword evidence="3" id="KW-1185">Reference proteome</keyword>
<dbReference type="EMBL" id="JARVKF010000310">
    <property type="protein sequence ID" value="KAK9419494.1"/>
    <property type="molecule type" value="Genomic_DNA"/>
</dbReference>
<accession>A0ABR2UXR1</accession>
<feature type="domain" description="DUF6546" evidence="1">
    <location>
        <begin position="283"/>
        <end position="464"/>
    </location>
</feature>
<evidence type="ECO:0000313" key="3">
    <source>
        <dbReference type="Proteomes" id="UP001408356"/>
    </source>
</evidence>
<proteinExistence type="predicted"/>
<comment type="caution">
    <text evidence="2">The sequence shown here is derived from an EMBL/GenBank/DDBJ whole genome shotgun (WGS) entry which is preliminary data.</text>
</comment>
<evidence type="ECO:0000259" key="1">
    <source>
        <dbReference type="Pfam" id="PF20183"/>
    </source>
</evidence>
<sequence length="476" mass="56169">MVGWNSLLNELRLIILNDLFASEVPSFHRTRTFRRTYHQSSNAAVSRQLQWYFERKNFECLQIRQADLQDFGRIMTEERRLALRTLWLCVELTPYTCDKCHSEETNEEAAANNVTFTHALWNLFTTLSEWTATDRTDTKCPRLTLALSAYSPSDKDHHFRDHRFDDNCSMFFWDDPTVHHDPAHGWYSGTQVLPSQASRLRLLGKPLHFDFAQMETDTRNLPEIRFVHTLRIPRQFYRQIPELDIILKSLPRLQTFQYEPWKEVTSERDWEFVKGLGKLLAALPTSLKRLSVYQDSSESINQEIKYDSSVLTAFWLSSPRLSLWELNASFINDAEDFFRPFDTRYRPKKPSYSDPKCLASWRELRVLTMTTKLLGPRRHGQGQELDRFLRAVAAAVLRMPKLNNLELWYGRRQEGRIFRYTRTPAEILIEWRDMDNTPTSLSSQVIKAWQNVAKYKRRHFRFEYSGARSGLVGPCF</sequence>
<organism evidence="2 3">
    <name type="scientific">Seiridium unicorne</name>
    <dbReference type="NCBI Taxonomy" id="138068"/>
    <lineage>
        <taxon>Eukaryota</taxon>
        <taxon>Fungi</taxon>
        <taxon>Dikarya</taxon>
        <taxon>Ascomycota</taxon>
        <taxon>Pezizomycotina</taxon>
        <taxon>Sordariomycetes</taxon>
        <taxon>Xylariomycetidae</taxon>
        <taxon>Amphisphaeriales</taxon>
        <taxon>Sporocadaceae</taxon>
        <taxon>Seiridium</taxon>
    </lineage>
</organism>
<evidence type="ECO:0000313" key="2">
    <source>
        <dbReference type="EMBL" id="KAK9419494.1"/>
    </source>
</evidence>
<dbReference type="Proteomes" id="UP001408356">
    <property type="component" value="Unassembled WGS sequence"/>
</dbReference>
<gene>
    <name evidence="2" type="ORF">SUNI508_07230</name>
</gene>
<dbReference type="Pfam" id="PF20183">
    <property type="entry name" value="DUF6546"/>
    <property type="match status" value="1"/>
</dbReference>
<protein>
    <submittedName>
        <fullName evidence="2">F-box domain-containing protein</fullName>
    </submittedName>
</protein>